<keyword evidence="3" id="KW-1185">Reference proteome</keyword>
<sequence>MGRFILGKITATAVAAVALASPLSVPASAQAPAHSFVYKGQTCDDHSYDRTASYHCWAGPPEARVYQTQAKCSDGSYRHGNYEQYTSKYFSLVACPPGTSVTWSRPEPQYD</sequence>
<evidence type="ECO:0000313" key="3">
    <source>
        <dbReference type="Proteomes" id="UP000529783"/>
    </source>
</evidence>
<keyword evidence="1" id="KW-0732">Signal</keyword>
<dbReference type="Proteomes" id="UP000529783">
    <property type="component" value="Unassembled WGS sequence"/>
</dbReference>
<evidence type="ECO:0000256" key="1">
    <source>
        <dbReference type="SAM" id="SignalP"/>
    </source>
</evidence>
<feature type="signal peptide" evidence="1">
    <location>
        <begin position="1"/>
        <end position="29"/>
    </location>
</feature>
<dbReference type="RefSeq" id="WP_179846775.1">
    <property type="nucleotide sequence ID" value="NZ_JACCBA010000001.1"/>
</dbReference>
<proteinExistence type="predicted"/>
<comment type="caution">
    <text evidence="2">The sequence shown here is derived from an EMBL/GenBank/DDBJ whole genome shotgun (WGS) entry which is preliminary data.</text>
</comment>
<evidence type="ECO:0008006" key="4">
    <source>
        <dbReference type="Google" id="ProtNLM"/>
    </source>
</evidence>
<evidence type="ECO:0000313" key="2">
    <source>
        <dbReference type="EMBL" id="NYD50168.1"/>
    </source>
</evidence>
<feature type="chain" id="PRO_5031365534" description="Secreted protein" evidence="1">
    <location>
        <begin position="30"/>
        <end position="111"/>
    </location>
</feature>
<dbReference type="AlphaFoldDB" id="A0A7Y9JJ10"/>
<protein>
    <recommendedName>
        <fullName evidence="4">Secreted protein</fullName>
    </recommendedName>
</protein>
<gene>
    <name evidence="2" type="ORF">BJY14_006151</name>
</gene>
<accession>A0A7Y9JJ10</accession>
<organism evidence="2 3">
    <name type="scientific">Actinomadura luteofluorescens</name>
    <dbReference type="NCBI Taxonomy" id="46163"/>
    <lineage>
        <taxon>Bacteria</taxon>
        <taxon>Bacillati</taxon>
        <taxon>Actinomycetota</taxon>
        <taxon>Actinomycetes</taxon>
        <taxon>Streptosporangiales</taxon>
        <taxon>Thermomonosporaceae</taxon>
        <taxon>Actinomadura</taxon>
    </lineage>
</organism>
<dbReference type="EMBL" id="JACCBA010000001">
    <property type="protein sequence ID" value="NYD50168.1"/>
    <property type="molecule type" value="Genomic_DNA"/>
</dbReference>
<reference evidence="2 3" key="1">
    <citation type="submission" date="2020-07" db="EMBL/GenBank/DDBJ databases">
        <title>Sequencing the genomes of 1000 actinobacteria strains.</title>
        <authorList>
            <person name="Klenk H.-P."/>
        </authorList>
    </citation>
    <scope>NUCLEOTIDE SEQUENCE [LARGE SCALE GENOMIC DNA]</scope>
    <source>
        <strain evidence="2 3">DSM 40398</strain>
    </source>
</reference>
<name>A0A7Y9JJ10_9ACTN</name>